<dbReference type="InterPro" id="IPR059112">
    <property type="entry name" value="CysZ/EI24"/>
</dbReference>
<feature type="transmembrane region" description="Helical" evidence="10">
    <location>
        <begin position="139"/>
        <end position="159"/>
    </location>
</feature>
<feature type="transmembrane region" description="Helical" evidence="10">
    <location>
        <begin position="206"/>
        <end position="231"/>
    </location>
</feature>
<dbReference type="EMBL" id="JBHUNE010000008">
    <property type="protein sequence ID" value="MFD2758884.1"/>
    <property type="molecule type" value="Genomic_DNA"/>
</dbReference>
<evidence type="ECO:0000256" key="6">
    <source>
        <dbReference type="ARBA" id="ARBA00022692"/>
    </source>
</evidence>
<evidence type="ECO:0000256" key="8">
    <source>
        <dbReference type="ARBA" id="ARBA00023032"/>
    </source>
</evidence>
<keyword evidence="9 10" id="KW-0472">Membrane</keyword>
<evidence type="ECO:0000256" key="3">
    <source>
        <dbReference type="ARBA" id="ARBA00022475"/>
    </source>
</evidence>
<keyword evidence="2" id="KW-0813">Transport</keyword>
<dbReference type="Pfam" id="PF07264">
    <property type="entry name" value="EI24"/>
    <property type="match status" value="1"/>
</dbReference>
<evidence type="ECO:0000256" key="1">
    <source>
        <dbReference type="ARBA" id="ARBA00004141"/>
    </source>
</evidence>
<keyword evidence="4" id="KW-0997">Cell inner membrane</keyword>
<name>A0ABW5V2M1_9MICO</name>
<organism evidence="11 12">
    <name type="scientific">Gulosibacter faecalis</name>
    <dbReference type="NCBI Taxonomy" id="272240"/>
    <lineage>
        <taxon>Bacteria</taxon>
        <taxon>Bacillati</taxon>
        <taxon>Actinomycetota</taxon>
        <taxon>Actinomycetes</taxon>
        <taxon>Micrococcales</taxon>
        <taxon>Microbacteriaceae</taxon>
        <taxon>Gulosibacter</taxon>
    </lineage>
</organism>
<keyword evidence="3" id="KW-1003">Cell membrane</keyword>
<evidence type="ECO:0000256" key="10">
    <source>
        <dbReference type="SAM" id="Phobius"/>
    </source>
</evidence>
<keyword evidence="12" id="KW-1185">Reference proteome</keyword>
<gene>
    <name evidence="11" type="ORF">ACFSW7_10895</name>
</gene>
<keyword evidence="8" id="KW-0764">Sulfate transport</keyword>
<evidence type="ECO:0000256" key="7">
    <source>
        <dbReference type="ARBA" id="ARBA00022989"/>
    </source>
</evidence>
<protein>
    <submittedName>
        <fullName evidence="11">EI24 domain-containing protein</fullName>
    </submittedName>
</protein>
<feature type="transmembrane region" description="Helical" evidence="10">
    <location>
        <begin position="74"/>
        <end position="104"/>
    </location>
</feature>
<dbReference type="RefSeq" id="WP_019617534.1">
    <property type="nucleotide sequence ID" value="NZ_JBHUNE010000008.1"/>
</dbReference>
<dbReference type="Proteomes" id="UP001597492">
    <property type="component" value="Unassembled WGS sequence"/>
</dbReference>
<sequence length="250" mass="26348">MREFFAGVGVFARGIRFWAHRPKLMAIGAIPALIATVLYTVLLVLLLRQAGELGAWLTPFAEDWGEPWRAALRIAVSTAVVVGGLAASVFTFAAVTLAISAPFVDAIQERVDRELGGIEPVSSGFWQSVTRGLGDGLRLFGMGFLAALLVFVCGLIPLIGSLVGWLLGAYFAGRAFAIDLTGTPGDARGLTLQERRDLLRTRRARSLGFGVAVYAAFLVPGGAVVGTPAAAVGGTLLVRELLGQAAEPRE</sequence>
<proteinExistence type="predicted"/>
<feature type="transmembrane region" description="Helical" evidence="10">
    <location>
        <begin position="24"/>
        <end position="47"/>
    </location>
</feature>
<evidence type="ECO:0000313" key="11">
    <source>
        <dbReference type="EMBL" id="MFD2758884.1"/>
    </source>
</evidence>
<evidence type="ECO:0000256" key="9">
    <source>
        <dbReference type="ARBA" id="ARBA00023136"/>
    </source>
</evidence>
<accession>A0ABW5V2M1</accession>
<evidence type="ECO:0000256" key="2">
    <source>
        <dbReference type="ARBA" id="ARBA00022448"/>
    </source>
</evidence>
<keyword evidence="5" id="KW-0028">Amino-acid biosynthesis</keyword>
<evidence type="ECO:0000256" key="4">
    <source>
        <dbReference type="ARBA" id="ARBA00022519"/>
    </source>
</evidence>
<evidence type="ECO:0000313" key="12">
    <source>
        <dbReference type="Proteomes" id="UP001597492"/>
    </source>
</evidence>
<dbReference type="PANTHER" id="PTHR37468">
    <property type="entry name" value="SULFATE TRANSPORTER CYSZ"/>
    <property type="match status" value="1"/>
</dbReference>
<keyword evidence="7 10" id="KW-1133">Transmembrane helix</keyword>
<evidence type="ECO:0000256" key="5">
    <source>
        <dbReference type="ARBA" id="ARBA00022605"/>
    </source>
</evidence>
<comment type="caution">
    <text evidence="11">The sequence shown here is derived from an EMBL/GenBank/DDBJ whole genome shotgun (WGS) entry which is preliminary data.</text>
</comment>
<comment type="subcellular location">
    <subcellularLocation>
        <location evidence="1">Membrane</location>
        <topology evidence="1">Multi-pass membrane protein</topology>
    </subcellularLocation>
</comment>
<reference evidence="12" key="1">
    <citation type="journal article" date="2019" name="Int. J. Syst. Evol. Microbiol.">
        <title>The Global Catalogue of Microorganisms (GCM) 10K type strain sequencing project: providing services to taxonomists for standard genome sequencing and annotation.</title>
        <authorList>
            <consortium name="The Broad Institute Genomics Platform"/>
            <consortium name="The Broad Institute Genome Sequencing Center for Infectious Disease"/>
            <person name="Wu L."/>
            <person name="Ma J."/>
        </authorList>
    </citation>
    <scope>NUCLEOTIDE SEQUENCE [LARGE SCALE GENOMIC DNA]</scope>
    <source>
        <strain evidence="12">TISTR 1514</strain>
    </source>
</reference>
<dbReference type="InterPro" id="IPR050480">
    <property type="entry name" value="CysZ-like"/>
</dbReference>
<dbReference type="PANTHER" id="PTHR37468:SF1">
    <property type="entry name" value="SULFATE TRANSPORTER CYSZ"/>
    <property type="match status" value="1"/>
</dbReference>
<keyword evidence="6 10" id="KW-0812">Transmembrane</keyword>